<dbReference type="Proteomes" id="UP001434883">
    <property type="component" value="Unassembled WGS sequence"/>
</dbReference>
<name>A0ABV0RRA4_9TELE</name>
<organism evidence="2 3">
    <name type="scientific">Xenoophorus captivus</name>
    <dbReference type="NCBI Taxonomy" id="1517983"/>
    <lineage>
        <taxon>Eukaryota</taxon>
        <taxon>Metazoa</taxon>
        <taxon>Chordata</taxon>
        <taxon>Craniata</taxon>
        <taxon>Vertebrata</taxon>
        <taxon>Euteleostomi</taxon>
        <taxon>Actinopterygii</taxon>
        <taxon>Neopterygii</taxon>
        <taxon>Teleostei</taxon>
        <taxon>Neoteleostei</taxon>
        <taxon>Acanthomorphata</taxon>
        <taxon>Ovalentaria</taxon>
        <taxon>Atherinomorphae</taxon>
        <taxon>Cyprinodontiformes</taxon>
        <taxon>Goodeidae</taxon>
        <taxon>Xenoophorus</taxon>
    </lineage>
</organism>
<keyword evidence="3" id="KW-1185">Reference proteome</keyword>
<reference evidence="2 3" key="1">
    <citation type="submission" date="2021-06" db="EMBL/GenBank/DDBJ databases">
        <authorList>
            <person name="Palmer J.M."/>
        </authorList>
    </citation>
    <scope>NUCLEOTIDE SEQUENCE [LARGE SCALE GENOMIC DNA]</scope>
    <source>
        <strain evidence="2 3">XC_2019</strain>
        <tissue evidence="2">Muscle</tissue>
    </source>
</reference>
<evidence type="ECO:0000313" key="2">
    <source>
        <dbReference type="EMBL" id="MEQ2210118.1"/>
    </source>
</evidence>
<comment type="caution">
    <text evidence="2">The sequence shown here is derived from an EMBL/GenBank/DDBJ whole genome shotgun (WGS) entry which is preliminary data.</text>
</comment>
<feature type="non-terminal residue" evidence="2">
    <location>
        <position position="1"/>
    </location>
</feature>
<evidence type="ECO:0000256" key="1">
    <source>
        <dbReference type="SAM" id="Phobius"/>
    </source>
</evidence>
<accession>A0ABV0RRA4</accession>
<sequence>GSYMLDYFQYLNKYFEVGIPVYFVTKKGFNFSTVEGMNGICSSVGCDQFSMTQKIRYATDYPERSYMAIPANSWVDDFIDWLNPGSKCCRLYTSGDNNGTFLVLEPMTRQWITYVFYEQYLTIVKEGLFNISLCLLPTFVVCCLLLGMDLLSGLLNLLTIIMIVVDTVGVMTLWSIDFNAVALINLVTVGECLLFGRL</sequence>
<gene>
    <name evidence="2" type="ORF">XENOCAPTIV_008628</name>
</gene>
<dbReference type="SUPFAM" id="SSF82866">
    <property type="entry name" value="Multidrug efflux transporter AcrB transmembrane domain"/>
    <property type="match status" value="1"/>
</dbReference>
<keyword evidence="1" id="KW-0472">Membrane</keyword>
<feature type="transmembrane region" description="Helical" evidence="1">
    <location>
        <begin position="154"/>
        <end position="174"/>
    </location>
</feature>
<dbReference type="PANTHER" id="PTHR45727:SF3">
    <property type="entry name" value="NPC1-LIKE INTRACELLULAR CHOLESTEROL TRANSPORTER 1"/>
    <property type="match status" value="1"/>
</dbReference>
<evidence type="ECO:0000313" key="3">
    <source>
        <dbReference type="Proteomes" id="UP001434883"/>
    </source>
</evidence>
<proteinExistence type="predicted"/>
<dbReference type="PANTHER" id="PTHR45727">
    <property type="entry name" value="NPC INTRACELLULAR CHOLESTEROL TRANSPORTER 1"/>
    <property type="match status" value="1"/>
</dbReference>
<keyword evidence="1" id="KW-0812">Transmembrane</keyword>
<protein>
    <submittedName>
        <fullName evidence="2">Uncharacterized protein</fullName>
    </submittedName>
</protein>
<keyword evidence="1" id="KW-1133">Transmembrane helix</keyword>
<dbReference type="EMBL" id="JAHRIN010052429">
    <property type="protein sequence ID" value="MEQ2210118.1"/>
    <property type="molecule type" value="Genomic_DNA"/>
</dbReference>
<feature type="transmembrane region" description="Helical" evidence="1">
    <location>
        <begin position="127"/>
        <end position="147"/>
    </location>
</feature>